<accession>A0A1X0P9Y2</accession>
<sequence>MDAPTVDYSPVWEDAVVCIAPVELMDTRELALLAVHPDGCVTAWSAQDPSVLLMRKRQINAMCVASAIDVVPHSSLVWFGGVNGVECYRAHRRDGQHVHLQFLYHLSLEGITGIQELQTDGDSLIAMTNSAPPQVILWASIGRISKAENIVDQVEKCIPRYVCGHNTTMFLSPYDEISSFLIHDSTIWLGYSTGVLLILDVKDTKWDAKTSCILRTAGSCAVTVLTLFKYSLQASFVVSGLENGDIILWTVKGAIHIAQYFEHTAAICAITRVPWINGLCTLSSSREIFFWKWQYESDSLVIVERGVLDDDIGERIPHSVCAVRNTEILACGADTSHILHWKRAVKSSAVLNIPETLPSTVVNDTEIFSQQLQELRNECRQWQNLYAASEMERQSAEHTASTSQADAAELRRQIINLEEKVSKWYTESSEDVKWQQEAMEKDFQIEYLSTQLKAAHTERDQMLKSMLELEKERNYIRKIQEKEKEAKKGLISPTRERWLPEEKKKEEEGYGIALKLKSMDQGESRYVKRVPEVDKGVNTSGIENVNDTHIFLRLEKGVQVSSNLLNPYGGKIKAEEEEEDEDDDEKIEKKRKRKNKEKKNDNIKAMNSAIVCSNITNNKSRSHFVHGCIESSTFSEPLLKAFMGEATPQSSASSTSSALPAHYHTEHHKHQNQCMRMDHDIVSKPMVKHSHEGDRNDIAKLLKREELVPFGMTKTLQVQLALMESLLQKHRMASISSNYLPIYSTNILTDVYFMTRDILGTDEASAITQEALEGWPLINEREVVCKLFYTICCRYRTMFFQSSSHLEKHST</sequence>
<evidence type="ECO:0000313" key="3">
    <source>
        <dbReference type="EMBL" id="ORC93641.1"/>
    </source>
</evidence>
<keyword evidence="1" id="KW-0175">Coiled coil</keyword>
<organism evidence="3 4">
    <name type="scientific">Trypanosoma theileri</name>
    <dbReference type="NCBI Taxonomy" id="67003"/>
    <lineage>
        <taxon>Eukaryota</taxon>
        <taxon>Discoba</taxon>
        <taxon>Euglenozoa</taxon>
        <taxon>Kinetoplastea</taxon>
        <taxon>Metakinetoplastina</taxon>
        <taxon>Trypanosomatida</taxon>
        <taxon>Trypanosomatidae</taxon>
        <taxon>Trypanosoma</taxon>
    </lineage>
</organism>
<feature type="compositionally biased region" description="Acidic residues" evidence="2">
    <location>
        <begin position="575"/>
        <end position="585"/>
    </location>
</feature>
<gene>
    <name evidence="3" type="ORF">TM35_000015180</name>
</gene>
<dbReference type="SUPFAM" id="SSF50978">
    <property type="entry name" value="WD40 repeat-like"/>
    <property type="match status" value="1"/>
</dbReference>
<dbReference type="Proteomes" id="UP000192257">
    <property type="component" value="Unassembled WGS sequence"/>
</dbReference>
<reference evidence="3 4" key="1">
    <citation type="submission" date="2017-03" db="EMBL/GenBank/DDBJ databases">
        <title>An alternative strategy for trypanosome survival in the mammalian bloodstream revealed through genome and transcriptome analysis of the ubiquitous bovine parasite Trypanosoma (Megatrypanum) theileri.</title>
        <authorList>
            <person name="Kelly S."/>
            <person name="Ivens A."/>
            <person name="Mott A."/>
            <person name="O'Neill E."/>
            <person name="Emms D."/>
            <person name="Macleod O."/>
            <person name="Voorheis P."/>
            <person name="Matthews J."/>
            <person name="Matthews K."/>
            <person name="Carrington M."/>
        </authorList>
    </citation>
    <scope>NUCLEOTIDE SEQUENCE [LARGE SCALE GENOMIC DNA]</scope>
    <source>
        <strain evidence="3">Edinburgh</strain>
    </source>
</reference>
<proteinExistence type="predicted"/>
<evidence type="ECO:0000256" key="1">
    <source>
        <dbReference type="SAM" id="Coils"/>
    </source>
</evidence>
<dbReference type="InterPro" id="IPR015943">
    <property type="entry name" value="WD40/YVTN_repeat-like_dom_sf"/>
</dbReference>
<protein>
    <submittedName>
        <fullName evidence="3">Uncharacterized protein</fullName>
    </submittedName>
</protein>
<name>A0A1X0P9Y2_9TRYP</name>
<feature type="region of interest" description="Disordered" evidence="2">
    <location>
        <begin position="574"/>
        <end position="600"/>
    </location>
</feature>
<evidence type="ECO:0000256" key="2">
    <source>
        <dbReference type="SAM" id="MobiDB-lite"/>
    </source>
</evidence>
<dbReference type="InterPro" id="IPR036322">
    <property type="entry name" value="WD40_repeat_dom_sf"/>
</dbReference>
<dbReference type="EMBL" id="NBCO01000001">
    <property type="protein sequence ID" value="ORC93641.1"/>
    <property type="molecule type" value="Genomic_DNA"/>
</dbReference>
<comment type="caution">
    <text evidence="3">The sequence shown here is derived from an EMBL/GenBank/DDBJ whole genome shotgun (WGS) entry which is preliminary data.</text>
</comment>
<evidence type="ECO:0000313" key="4">
    <source>
        <dbReference type="Proteomes" id="UP000192257"/>
    </source>
</evidence>
<feature type="coiled-coil region" evidence="1">
    <location>
        <begin position="365"/>
        <end position="427"/>
    </location>
</feature>
<dbReference type="RefSeq" id="XP_028887707.1">
    <property type="nucleotide sequence ID" value="XM_029021199.1"/>
</dbReference>
<dbReference type="AlphaFoldDB" id="A0A1X0P9Y2"/>
<dbReference type="VEuPathDB" id="TriTrypDB:TM35_000015180"/>
<dbReference type="Gene3D" id="2.130.10.10">
    <property type="entry name" value="YVTN repeat-like/Quinoprotein amine dehydrogenase"/>
    <property type="match status" value="1"/>
</dbReference>
<keyword evidence="4" id="KW-1185">Reference proteome</keyword>
<dbReference type="GeneID" id="39980979"/>
<dbReference type="OrthoDB" id="247902at2759"/>